<feature type="transmembrane region" description="Helical" evidence="2">
    <location>
        <begin position="113"/>
        <end position="133"/>
    </location>
</feature>
<dbReference type="Proteomes" id="UP001499930">
    <property type="component" value="Unassembled WGS sequence"/>
</dbReference>
<feature type="domain" description="DUF6286" evidence="3">
    <location>
        <begin position="122"/>
        <end position="226"/>
    </location>
</feature>
<feature type="transmembrane region" description="Helical" evidence="2">
    <location>
        <begin position="64"/>
        <end position="87"/>
    </location>
</feature>
<evidence type="ECO:0000256" key="2">
    <source>
        <dbReference type="SAM" id="Phobius"/>
    </source>
</evidence>
<sequence>MTTRTSGGTGPVPEAAGPAPGTTTAPGAEIAEPLTSQATGAVPRNASADRAAVRAFRPRRVIPSVITALLMTALGLLVALEVVSALLNRPLRLVPYDRILPWASSTPWSDPRVMAGAGLTGLLGLLLVLLAIVPGRPTLVPVRTGTRKLLVGVQRRGFARSLARAAEAVPGVDRARVRLLGRTVRVRADAGTRDATGLGDVVREAVNARIDAFSPVRRHSVRVRLRGR</sequence>
<proteinExistence type="predicted"/>
<evidence type="ECO:0000313" key="4">
    <source>
        <dbReference type="EMBL" id="GAA3005316.1"/>
    </source>
</evidence>
<keyword evidence="2" id="KW-0472">Membrane</keyword>
<keyword evidence="2" id="KW-1133">Transmembrane helix</keyword>
<feature type="compositionally biased region" description="Low complexity" evidence="1">
    <location>
        <begin position="11"/>
        <end position="27"/>
    </location>
</feature>
<gene>
    <name evidence="4" type="ORF">GCM10017559_28770</name>
</gene>
<dbReference type="Pfam" id="PF19803">
    <property type="entry name" value="DUF6286"/>
    <property type="match status" value="1"/>
</dbReference>
<accession>A0ABP6KH49</accession>
<reference evidence="5" key="1">
    <citation type="journal article" date="2019" name="Int. J. Syst. Evol. Microbiol.">
        <title>The Global Catalogue of Microorganisms (GCM) 10K type strain sequencing project: providing services to taxonomists for standard genome sequencing and annotation.</title>
        <authorList>
            <consortium name="The Broad Institute Genomics Platform"/>
            <consortium name="The Broad Institute Genome Sequencing Center for Infectious Disease"/>
            <person name="Wu L."/>
            <person name="Ma J."/>
        </authorList>
    </citation>
    <scope>NUCLEOTIDE SEQUENCE [LARGE SCALE GENOMIC DNA]</scope>
    <source>
        <strain evidence="5">JCM 3106</strain>
    </source>
</reference>
<dbReference type="EMBL" id="BAAAWD010000007">
    <property type="protein sequence ID" value="GAA3005316.1"/>
    <property type="molecule type" value="Genomic_DNA"/>
</dbReference>
<evidence type="ECO:0000259" key="3">
    <source>
        <dbReference type="Pfam" id="PF19803"/>
    </source>
</evidence>
<protein>
    <recommendedName>
        <fullName evidence="3">DUF6286 domain-containing protein</fullName>
    </recommendedName>
</protein>
<evidence type="ECO:0000313" key="5">
    <source>
        <dbReference type="Proteomes" id="UP001499930"/>
    </source>
</evidence>
<keyword evidence="5" id="KW-1185">Reference proteome</keyword>
<dbReference type="RefSeq" id="WP_344894174.1">
    <property type="nucleotide sequence ID" value="NZ_BAAAWD010000007.1"/>
</dbReference>
<organism evidence="4 5">
    <name type="scientific">Streptosporangium longisporum</name>
    <dbReference type="NCBI Taxonomy" id="46187"/>
    <lineage>
        <taxon>Bacteria</taxon>
        <taxon>Bacillati</taxon>
        <taxon>Actinomycetota</taxon>
        <taxon>Actinomycetes</taxon>
        <taxon>Streptosporangiales</taxon>
        <taxon>Streptosporangiaceae</taxon>
        <taxon>Streptosporangium</taxon>
    </lineage>
</organism>
<feature type="region of interest" description="Disordered" evidence="1">
    <location>
        <begin position="1"/>
        <end position="27"/>
    </location>
</feature>
<dbReference type="InterPro" id="IPR046253">
    <property type="entry name" value="DUF6286"/>
</dbReference>
<evidence type="ECO:0000256" key="1">
    <source>
        <dbReference type="SAM" id="MobiDB-lite"/>
    </source>
</evidence>
<keyword evidence="2" id="KW-0812">Transmembrane</keyword>
<name>A0ABP6KH49_9ACTN</name>
<comment type="caution">
    <text evidence="4">The sequence shown here is derived from an EMBL/GenBank/DDBJ whole genome shotgun (WGS) entry which is preliminary data.</text>
</comment>